<comment type="cofactor">
    <cofactor evidence="15">
        <name>Zn(2+)</name>
        <dbReference type="ChEBI" id="CHEBI:29105"/>
    </cofactor>
    <text evidence="15">Binds 1 zinc ion per subunit.</text>
</comment>
<evidence type="ECO:0000259" key="18">
    <source>
        <dbReference type="PROSITE" id="PS51030"/>
    </source>
</evidence>
<dbReference type="PRINTS" id="PR00047">
    <property type="entry name" value="STROIDFINGER"/>
</dbReference>
<dbReference type="InterPro" id="IPR001628">
    <property type="entry name" value="Znf_hrmn_rcpt"/>
</dbReference>
<evidence type="ECO:0000256" key="10">
    <source>
        <dbReference type="ARBA" id="ARBA00023125"/>
    </source>
</evidence>
<dbReference type="Gene3D" id="1.10.390.10">
    <property type="entry name" value="Neutral Protease Domain 2"/>
    <property type="match status" value="1"/>
</dbReference>
<feature type="binding site" evidence="15">
    <location>
        <position position="636"/>
    </location>
    <ligand>
        <name>Zn(2+)</name>
        <dbReference type="ChEBI" id="CHEBI:29105"/>
        <note>catalytic</note>
    </ligand>
</feature>
<comment type="similarity">
    <text evidence="2">Belongs to the peptidase M1 family.</text>
</comment>
<accession>A0AAF5DMR9</accession>
<keyword evidence="11" id="KW-0804">Transcription</keyword>
<dbReference type="GO" id="GO:0008270">
    <property type="term" value="F:zinc ion binding"/>
    <property type="evidence" value="ECO:0007669"/>
    <property type="project" value="UniProtKB-KW"/>
</dbReference>
<dbReference type="GO" id="GO:0043171">
    <property type="term" value="P:peptide catabolic process"/>
    <property type="evidence" value="ECO:0007669"/>
    <property type="project" value="TreeGrafter"/>
</dbReference>
<keyword evidence="8" id="KW-0805">Transcription regulation</keyword>
<evidence type="ECO:0000256" key="4">
    <source>
        <dbReference type="ARBA" id="ARBA00022723"/>
    </source>
</evidence>
<dbReference type="InterPro" id="IPR045357">
    <property type="entry name" value="Aminopeptidase_N-like_N"/>
</dbReference>
<dbReference type="GO" id="GO:0016020">
    <property type="term" value="C:membrane"/>
    <property type="evidence" value="ECO:0007669"/>
    <property type="project" value="TreeGrafter"/>
</dbReference>
<dbReference type="PROSITE" id="PS00031">
    <property type="entry name" value="NUCLEAR_REC_DBD_1"/>
    <property type="match status" value="1"/>
</dbReference>
<keyword evidence="12" id="KW-0675">Receptor</keyword>
<dbReference type="PANTHER" id="PTHR11533">
    <property type="entry name" value="PROTEASE M1 ZINC METALLOPROTEASE"/>
    <property type="match status" value="1"/>
</dbReference>
<evidence type="ECO:0000256" key="7">
    <source>
        <dbReference type="ARBA" id="ARBA00022833"/>
    </source>
</evidence>
<name>A0AAF5DMR9_STRER</name>
<keyword evidence="17" id="KW-1133">Transmembrane helix</keyword>
<dbReference type="InterPro" id="IPR049636">
    <property type="entry name" value="HNF4-like_DBD"/>
</dbReference>
<dbReference type="InterPro" id="IPR014782">
    <property type="entry name" value="Peptidase_M1_dom"/>
</dbReference>
<keyword evidence="7 15" id="KW-0862">Zinc</keyword>
<dbReference type="Gene3D" id="2.60.40.1730">
    <property type="entry name" value="tricorn interacting facor f3 domain"/>
    <property type="match status" value="1"/>
</dbReference>
<evidence type="ECO:0000256" key="11">
    <source>
        <dbReference type="ARBA" id="ARBA00023163"/>
    </source>
</evidence>
<dbReference type="InterPro" id="IPR050344">
    <property type="entry name" value="Peptidase_M1_aminopeptidases"/>
</dbReference>
<dbReference type="PROSITE" id="PS51030">
    <property type="entry name" value="NUCLEAR_REC_DBD_2"/>
    <property type="match status" value="1"/>
</dbReference>
<dbReference type="SMART" id="SM00399">
    <property type="entry name" value="ZnF_C4"/>
    <property type="match status" value="1"/>
</dbReference>
<evidence type="ECO:0000256" key="13">
    <source>
        <dbReference type="ARBA" id="ARBA00023242"/>
    </source>
</evidence>
<feature type="transmembrane region" description="Helical" evidence="17">
    <location>
        <begin position="18"/>
        <end position="35"/>
    </location>
</feature>
<evidence type="ECO:0000313" key="19">
    <source>
        <dbReference type="Proteomes" id="UP000035681"/>
    </source>
</evidence>
<evidence type="ECO:0000256" key="16">
    <source>
        <dbReference type="PIRSR" id="PIRSR634016-4"/>
    </source>
</evidence>
<keyword evidence="6" id="KW-0378">Hydrolase</keyword>
<dbReference type="PRINTS" id="PR00756">
    <property type="entry name" value="ALADIPTASE"/>
</dbReference>
<evidence type="ECO:0000256" key="9">
    <source>
        <dbReference type="ARBA" id="ARBA00023049"/>
    </source>
</evidence>
<keyword evidence="17" id="KW-0812">Transmembrane</keyword>
<evidence type="ECO:0000256" key="6">
    <source>
        <dbReference type="ARBA" id="ARBA00022801"/>
    </source>
</evidence>
<sequence>KYCNFILMILIIFDKNKNIINFFLYFVLIKKLFFYHNLFIRYKNKCCYLETFYDIVYLNLCLYSLDKKILFCKVGIKRGKVNNNKFSKQKYICKNILSLNIIQYILKMHGSYKLNSNYLRTQSEYTNDETAACIGDCKKQMIMVESHLSNGKNCITSSRIIKNGKLKKNSHIWKKASCQRKCVLCFFINSILILTVCILFFLLNWLSGTSIIRLSMGKHVDLKNDLTNNNTKNLLKSNTLSPTNNLIETARESYNLSNLKFIDHNLLTKIYPPKTERSYVDISHESDSHEQIPIMYSLTPKLNNSIIPIHYDINLDFSEISSQTHVLGQVSIALENKLNISNIKEIKFHVAPNIFIQRIRLRAGNKAININAIKRQKRYNLIVLQLTESLINTRYLLEMEFRTKICTYDNGGVQCIRDDNKVVGFTTKFEPFYARTFIPCWDSPNFKTTFNVSIKHEYDKVVLSNTAVEKKMDILGNENNKPFVLTKFKKTPLMSVYLLAFAYGDFVNIETRTKRNISISIYTNPEDVYLTHFASQFTPIMFDKIEYQFNFPYSMEKIDLVATPTFSVGGIENWGLIIFNSNMLLISNDFSKSPNLTVDYFHERLKIEKIVTHELVHQFFGNLVTPNDWSEIWLSEGFATYYVYFFLKQKHFYLMEHEYMLRLVDFFESQTGEEKTSLILHFTKESVCSDIFDSIGVYIRGSIVVKMIENLIGEDSFQNSMINYLSNNAYKSVDRKDLYKALPEYIYWGKEKKNFNEVLETWVNNPGIPEVIITRNYNINSIRIIQRMSDQNKYKIFLNDIIPEKNNIQKHNKKRSNKQINANVYLTNMPHNKYNDKNIKYTPPKIKVQTVDDSNDKRSFEHVVNINSNKDYLNNNLWIIPFNYQFSLDNNQHKVLIRNFWLTNETILFTDKDILTSVPLLGNVNWSFPFKINYDLDNWKMLIEVLHTNHDEIPPKSRIQLIVDSKTYLKNSGYPELYIYLLGYLQYETNIDVILFGIDGIYDIVDYYRGTSANRDIILYLRKSIANSDHMLNQVGDDPEIAGLWLIDATRISKLYKLRCLAELETCNEEEFKNQWIRRPTDLNIEQYQQITGICHYLYKNAGYDEISLLSKFLSRKSQQWTVNVALSSCVHDDQLLRQVVKKVIDTKNAAVYMSVLESVFSLHYNYGFRRLFWEKIGQLSTSEKLILFAVNTGKSDYLAKSLLHSIRSLEELDIAFKTLDSWPTILERNIEYIRRKLNWLQNEASERVLKFLEEIFINYIVIKINNCICYVTKKTLIFDEILYGFKQGCHVCMIINILHYIRFLNAQHLSMNQPVPTSTSLHSSSLYYNSGHESNNIHINSNNKANSISRSDSTSSIVQMRCKVCGDLKAGKHYGTIACNGCKGFFRRSIWEQRDYSCRFGGKCQIVQEYRNRCRACRLKKCFEI</sequence>
<keyword evidence="4 15" id="KW-0479">Metal-binding</keyword>
<dbReference type="CDD" id="cd09601">
    <property type="entry name" value="M1_APN-Q_like"/>
    <property type="match status" value="1"/>
</dbReference>
<keyword evidence="13" id="KW-0539">Nucleus</keyword>
<dbReference type="InterPro" id="IPR027268">
    <property type="entry name" value="Peptidase_M4/M1_CTD_sf"/>
</dbReference>
<feature type="binding site" evidence="15">
    <location>
        <position position="613"/>
    </location>
    <ligand>
        <name>Zn(2+)</name>
        <dbReference type="ChEBI" id="CHEBI:29105"/>
        <note>catalytic</note>
    </ligand>
</feature>
<dbReference type="InterPro" id="IPR034016">
    <property type="entry name" value="M1_APN-typ"/>
</dbReference>
<evidence type="ECO:0000256" key="15">
    <source>
        <dbReference type="PIRSR" id="PIRSR634016-3"/>
    </source>
</evidence>
<evidence type="ECO:0000256" key="3">
    <source>
        <dbReference type="ARBA" id="ARBA00022670"/>
    </source>
</evidence>
<dbReference type="Pfam" id="PF01433">
    <property type="entry name" value="Peptidase_M1"/>
    <property type="match status" value="1"/>
</dbReference>
<feature type="active site" description="Proton acceptor" evidence="14">
    <location>
        <position position="614"/>
    </location>
</feature>
<dbReference type="GO" id="GO:0003700">
    <property type="term" value="F:DNA-binding transcription factor activity"/>
    <property type="evidence" value="ECO:0007669"/>
    <property type="project" value="InterPro"/>
</dbReference>
<dbReference type="GO" id="GO:0000978">
    <property type="term" value="F:RNA polymerase II cis-regulatory region sequence-specific DNA binding"/>
    <property type="evidence" value="ECO:0007669"/>
    <property type="project" value="InterPro"/>
</dbReference>
<evidence type="ECO:0000256" key="14">
    <source>
        <dbReference type="PIRSR" id="PIRSR634016-1"/>
    </source>
</evidence>
<evidence type="ECO:0000256" key="5">
    <source>
        <dbReference type="ARBA" id="ARBA00022771"/>
    </source>
</evidence>
<dbReference type="Proteomes" id="UP000035681">
    <property type="component" value="Unplaced"/>
</dbReference>
<evidence type="ECO:0000256" key="12">
    <source>
        <dbReference type="ARBA" id="ARBA00023170"/>
    </source>
</evidence>
<evidence type="ECO:0000256" key="1">
    <source>
        <dbReference type="ARBA" id="ARBA00004123"/>
    </source>
</evidence>
<dbReference type="GO" id="GO:0042277">
    <property type="term" value="F:peptide binding"/>
    <property type="evidence" value="ECO:0007669"/>
    <property type="project" value="TreeGrafter"/>
</dbReference>
<keyword evidence="3" id="KW-0645">Protease</keyword>
<dbReference type="GO" id="GO:0005615">
    <property type="term" value="C:extracellular space"/>
    <property type="evidence" value="ECO:0007669"/>
    <property type="project" value="TreeGrafter"/>
</dbReference>
<keyword evidence="5" id="KW-0863">Zinc-finger</keyword>
<feature type="domain" description="Nuclear receptor" evidence="18">
    <location>
        <begin position="1360"/>
        <end position="1426"/>
    </location>
</feature>
<dbReference type="Pfam" id="PF17900">
    <property type="entry name" value="Peptidase_M1_N"/>
    <property type="match status" value="1"/>
</dbReference>
<keyword evidence="19" id="KW-1185">Reference proteome</keyword>
<dbReference type="GO" id="GO:0006508">
    <property type="term" value="P:proteolysis"/>
    <property type="evidence" value="ECO:0007669"/>
    <property type="project" value="UniProtKB-KW"/>
</dbReference>
<dbReference type="SUPFAM" id="SSF57716">
    <property type="entry name" value="Glucocorticoid receptor-like (DNA-binding domain)"/>
    <property type="match status" value="1"/>
</dbReference>
<dbReference type="GO" id="GO:0005737">
    <property type="term" value="C:cytoplasm"/>
    <property type="evidence" value="ECO:0007669"/>
    <property type="project" value="TreeGrafter"/>
</dbReference>
<dbReference type="GO" id="GO:0070006">
    <property type="term" value="F:metalloaminopeptidase activity"/>
    <property type="evidence" value="ECO:0007669"/>
    <property type="project" value="TreeGrafter"/>
</dbReference>
<feature type="binding site" evidence="15">
    <location>
        <position position="617"/>
    </location>
    <ligand>
        <name>Zn(2+)</name>
        <dbReference type="ChEBI" id="CHEBI:29105"/>
        <note>catalytic</note>
    </ligand>
</feature>
<keyword evidence="17" id="KW-0472">Membrane</keyword>
<evidence type="ECO:0000313" key="20">
    <source>
        <dbReference type="WBParaSite" id="TCONS_00015642.p1"/>
    </source>
</evidence>
<evidence type="ECO:0000256" key="8">
    <source>
        <dbReference type="ARBA" id="ARBA00023015"/>
    </source>
</evidence>
<reference evidence="20" key="1">
    <citation type="submission" date="2024-02" db="UniProtKB">
        <authorList>
            <consortium name="WormBaseParasite"/>
        </authorList>
    </citation>
    <scope>IDENTIFICATION</scope>
</reference>
<dbReference type="PANTHER" id="PTHR11533:SF21">
    <property type="entry name" value="AMINOPEPTIDASE"/>
    <property type="match status" value="1"/>
</dbReference>
<dbReference type="InterPro" id="IPR001930">
    <property type="entry name" value="Peptidase_M1"/>
</dbReference>
<organism evidence="19 20">
    <name type="scientific">Strongyloides stercoralis</name>
    <name type="common">Threadworm</name>
    <dbReference type="NCBI Taxonomy" id="6248"/>
    <lineage>
        <taxon>Eukaryota</taxon>
        <taxon>Metazoa</taxon>
        <taxon>Ecdysozoa</taxon>
        <taxon>Nematoda</taxon>
        <taxon>Chromadorea</taxon>
        <taxon>Rhabditida</taxon>
        <taxon>Tylenchina</taxon>
        <taxon>Panagrolaimomorpha</taxon>
        <taxon>Strongyloidoidea</taxon>
        <taxon>Strongyloididae</taxon>
        <taxon>Strongyloides</taxon>
    </lineage>
</organism>
<dbReference type="SUPFAM" id="SSF55486">
    <property type="entry name" value="Metalloproteases ('zincins'), catalytic domain"/>
    <property type="match status" value="1"/>
</dbReference>
<dbReference type="CDD" id="cd06960">
    <property type="entry name" value="NR_DBD_HNF4A"/>
    <property type="match status" value="1"/>
</dbReference>
<feature type="transmembrane region" description="Helical" evidence="17">
    <location>
        <begin position="183"/>
        <end position="206"/>
    </location>
</feature>
<dbReference type="SUPFAM" id="SSF63737">
    <property type="entry name" value="Leukotriene A4 hydrolase N-terminal domain"/>
    <property type="match status" value="1"/>
</dbReference>
<dbReference type="Pfam" id="PF00105">
    <property type="entry name" value="zf-C4"/>
    <property type="match status" value="1"/>
</dbReference>
<keyword evidence="9" id="KW-0482">Metalloprotease</keyword>
<proteinExistence type="inferred from homology"/>
<dbReference type="InterPro" id="IPR013088">
    <property type="entry name" value="Znf_NHR/GATA"/>
</dbReference>
<evidence type="ECO:0000256" key="2">
    <source>
        <dbReference type="ARBA" id="ARBA00010136"/>
    </source>
</evidence>
<keyword evidence="10" id="KW-0238">DNA-binding</keyword>
<dbReference type="GO" id="GO:0005634">
    <property type="term" value="C:nucleus"/>
    <property type="evidence" value="ECO:0007669"/>
    <property type="project" value="UniProtKB-SubCell"/>
</dbReference>
<comment type="subcellular location">
    <subcellularLocation>
        <location evidence="1">Nucleus</location>
    </subcellularLocation>
</comment>
<protein>
    <submittedName>
        <fullName evidence="20">Nuclear receptor domain-containing protein</fullName>
    </submittedName>
</protein>
<feature type="site" description="Transition state stabilizer" evidence="16">
    <location>
        <position position="698"/>
    </location>
</feature>
<dbReference type="Gene3D" id="3.30.50.10">
    <property type="entry name" value="Erythroid Transcription Factor GATA-1, subunit A"/>
    <property type="match status" value="1"/>
</dbReference>
<dbReference type="AlphaFoldDB" id="A0AAF5DMR9"/>
<dbReference type="InterPro" id="IPR042097">
    <property type="entry name" value="Aminopeptidase_N-like_N_sf"/>
</dbReference>
<evidence type="ECO:0000256" key="17">
    <source>
        <dbReference type="SAM" id="Phobius"/>
    </source>
</evidence>
<dbReference type="WBParaSite" id="TCONS_00015642.p1">
    <property type="protein sequence ID" value="TCONS_00015642.p1"/>
    <property type="gene ID" value="XLOC_010267"/>
</dbReference>
<dbReference type="Gene3D" id="1.25.50.20">
    <property type="match status" value="1"/>
</dbReference>